<name>A0A388KPY0_CHABU</name>
<dbReference type="InterPro" id="IPR038185">
    <property type="entry name" value="MyTH4_dom_sf"/>
</dbReference>
<sequence>MGSDGLVRKDGKPTNPPSSANDQTPTTHGQGSLFPKQKQVMKGDDDDGPPPATGVDGNGDVDDNVDADDKHVVRINNALHGRTAGGAGVDGNSSSPSGAESKNTYAPMTFSGQPSRPNMTTSYDNALFEENKKQGPGKDARSKQSQDASRPTLALLNKQPRSSEQLLELSGGFSGMPAQGNMPIASRRTSQTFKAYARENFQDHKKGFLRKEIPKEELMAFSKVPIKTPLLRHLEGTRSKDNAVKAYRHLMSFMGDLTTNKSPIFHIREILKIGIADVDVRDEIFCQICKQTTDHPDRLKAATGWQAMALCAGIFSPSIGFQRVLEAHLEKATEEHPQYQDQTQDDYIHIMSIAACALRRLKKVIQSGTRKVAPDKEEIDAVERMESIPVEVYLPDESLQVSM</sequence>
<evidence type="ECO:0000259" key="2">
    <source>
        <dbReference type="PROSITE" id="PS51016"/>
    </source>
</evidence>
<feature type="domain" description="MyTH4" evidence="2">
    <location>
        <begin position="221"/>
        <end position="383"/>
    </location>
</feature>
<reference evidence="3 4" key="1">
    <citation type="journal article" date="2018" name="Cell">
        <title>The Chara Genome: Secondary Complexity and Implications for Plant Terrestrialization.</title>
        <authorList>
            <person name="Nishiyama T."/>
            <person name="Sakayama H."/>
            <person name="Vries J.D."/>
            <person name="Buschmann H."/>
            <person name="Saint-Marcoux D."/>
            <person name="Ullrich K.K."/>
            <person name="Haas F.B."/>
            <person name="Vanderstraeten L."/>
            <person name="Becker D."/>
            <person name="Lang D."/>
            <person name="Vosolsobe S."/>
            <person name="Rombauts S."/>
            <person name="Wilhelmsson P.K.I."/>
            <person name="Janitza P."/>
            <person name="Kern R."/>
            <person name="Heyl A."/>
            <person name="Rumpler F."/>
            <person name="Villalobos L.I.A.C."/>
            <person name="Clay J.M."/>
            <person name="Skokan R."/>
            <person name="Toyoda A."/>
            <person name="Suzuki Y."/>
            <person name="Kagoshima H."/>
            <person name="Schijlen E."/>
            <person name="Tajeshwar N."/>
            <person name="Catarino B."/>
            <person name="Hetherington A.J."/>
            <person name="Saltykova A."/>
            <person name="Bonnot C."/>
            <person name="Breuninger H."/>
            <person name="Symeonidi A."/>
            <person name="Radhakrishnan G.V."/>
            <person name="Van Nieuwerburgh F."/>
            <person name="Deforce D."/>
            <person name="Chang C."/>
            <person name="Karol K.G."/>
            <person name="Hedrich R."/>
            <person name="Ulvskov P."/>
            <person name="Glockner G."/>
            <person name="Delwiche C.F."/>
            <person name="Petrasek J."/>
            <person name="Van de Peer Y."/>
            <person name="Friml J."/>
            <person name="Beilby M."/>
            <person name="Dolan L."/>
            <person name="Kohara Y."/>
            <person name="Sugano S."/>
            <person name="Fujiyama A."/>
            <person name="Delaux P.-M."/>
            <person name="Quint M."/>
            <person name="TheiBen G."/>
            <person name="Hagemann M."/>
            <person name="Harholt J."/>
            <person name="Dunand C."/>
            <person name="Zachgo S."/>
            <person name="Langdale J."/>
            <person name="Maumus F."/>
            <person name="Straeten D.V.D."/>
            <person name="Gould S.B."/>
            <person name="Rensing S.A."/>
        </authorList>
    </citation>
    <scope>NUCLEOTIDE SEQUENCE [LARGE SCALE GENOMIC DNA]</scope>
    <source>
        <strain evidence="3 4">S276</strain>
    </source>
</reference>
<dbReference type="InterPro" id="IPR051567">
    <property type="entry name" value="Unconventional_Myosin_ATPase"/>
</dbReference>
<protein>
    <recommendedName>
        <fullName evidence="2">MyTH4 domain-containing protein</fullName>
    </recommendedName>
</protein>
<dbReference type="OrthoDB" id="6108017at2759"/>
<dbReference type="AlphaFoldDB" id="A0A388KPY0"/>
<comment type="caution">
    <text evidence="3">The sequence shown here is derived from an EMBL/GenBank/DDBJ whole genome shotgun (WGS) entry which is preliminary data.</text>
</comment>
<dbReference type="PANTHER" id="PTHR22692">
    <property type="entry name" value="MYOSIN VII, XV"/>
    <property type="match status" value="1"/>
</dbReference>
<accession>A0A388KPY0</accession>
<proteinExistence type="predicted"/>
<dbReference type="Gramene" id="GBG72092">
    <property type="protein sequence ID" value="GBG72092"/>
    <property type="gene ID" value="CBR_g11025"/>
</dbReference>
<dbReference type="InterPro" id="IPR000857">
    <property type="entry name" value="MyTH4_dom"/>
</dbReference>
<dbReference type="STRING" id="69332.A0A388KPY0"/>
<feature type="compositionally biased region" description="Basic and acidic residues" evidence="1">
    <location>
        <begin position="1"/>
        <end position="12"/>
    </location>
</feature>
<dbReference type="GO" id="GO:0005856">
    <property type="term" value="C:cytoskeleton"/>
    <property type="evidence" value="ECO:0007669"/>
    <property type="project" value="InterPro"/>
</dbReference>
<dbReference type="Pfam" id="PF00784">
    <property type="entry name" value="MyTH4"/>
    <property type="match status" value="1"/>
</dbReference>
<evidence type="ECO:0000256" key="1">
    <source>
        <dbReference type="SAM" id="MobiDB-lite"/>
    </source>
</evidence>
<feature type="compositionally biased region" description="Basic and acidic residues" evidence="1">
    <location>
        <begin position="129"/>
        <end position="144"/>
    </location>
</feature>
<dbReference type="PANTHER" id="PTHR22692:SF33">
    <property type="entry name" value="MYOSIN"/>
    <property type="match status" value="1"/>
</dbReference>
<dbReference type="SMART" id="SM00139">
    <property type="entry name" value="MyTH4"/>
    <property type="match status" value="1"/>
</dbReference>
<dbReference type="Proteomes" id="UP000265515">
    <property type="component" value="Unassembled WGS sequence"/>
</dbReference>
<evidence type="ECO:0000313" key="4">
    <source>
        <dbReference type="Proteomes" id="UP000265515"/>
    </source>
</evidence>
<keyword evidence="4" id="KW-1185">Reference proteome</keyword>
<feature type="region of interest" description="Disordered" evidence="1">
    <location>
        <begin position="1"/>
        <end position="161"/>
    </location>
</feature>
<evidence type="ECO:0000313" key="3">
    <source>
        <dbReference type="EMBL" id="GBG72092.1"/>
    </source>
</evidence>
<organism evidence="3 4">
    <name type="scientific">Chara braunii</name>
    <name type="common">Braun's stonewort</name>
    <dbReference type="NCBI Taxonomy" id="69332"/>
    <lineage>
        <taxon>Eukaryota</taxon>
        <taxon>Viridiplantae</taxon>
        <taxon>Streptophyta</taxon>
        <taxon>Charophyceae</taxon>
        <taxon>Charales</taxon>
        <taxon>Characeae</taxon>
        <taxon>Chara</taxon>
    </lineage>
</organism>
<dbReference type="PROSITE" id="PS51016">
    <property type="entry name" value="MYTH4"/>
    <property type="match status" value="1"/>
</dbReference>
<dbReference type="Gene3D" id="1.25.40.530">
    <property type="entry name" value="MyTH4 domain"/>
    <property type="match status" value="2"/>
</dbReference>
<dbReference type="EMBL" id="BFEA01000158">
    <property type="protein sequence ID" value="GBG72092.1"/>
    <property type="molecule type" value="Genomic_DNA"/>
</dbReference>
<gene>
    <name evidence="3" type="ORF">CBR_g11025</name>
</gene>
<feature type="compositionally biased region" description="Polar residues" evidence="1">
    <location>
        <begin position="91"/>
        <end position="124"/>
    </location>
</feature>
<feature type="compositionally biased region" description="Polar residues" evidence="1">
    <location>
        <begin position="17"/>
        <end position="30"/>
    </location>
</feature>